<dbReference type="RefSeq" id="WP_115302553.1">
    <property type="nucleotide sequence ID" value="NZ_CAAAHO010000001.1"/>
</dbReference>
<accession>A0A378I114</accession>
<proteinExistence type="predicted"/>
<reference evidence="1 2" key="1">
    <citation type="submission" date="2018-06" db="EMBL/GenBank/DDBJ databases">
        <authorList>
            <consortium name="Pathogen Informatics"/>
            <person name="Doyle S."/>
        </authorList>
    </citation>
    <scope>NUCLEOTIDE SEQUENCE [LARGE SCALE GENOMIC DNA]</scope>
    <source>
        <strain evidence="1 2">NCTC13315</strain>
    </source>
</reference>
<evidence type="ECO:0000313" key="2">
    <source>
        <dbReference type="Proteomes" id="UP000254968"/>
    </source>
</evidence>
<protein>
    <submittedName>
        <fullName evidence="1">Uncharacterized protein</fullName>
    </submittedName>
</protein>
<keyword evidence="2" id="KW-1185">Reference proteome</keyword>
<sequence>MKTILFLVSSIGDTDLALKTIKALEQKKSNYKTSLISLTKAATLRIENFQSASLTTKVTLPEILSLPANDFPQEACSDAELHTILQYIKDKASDYAYVGVPSVSSKTPFQIAERLTIPALIAYEFMFKPENHSLWDYLPNLEEKPNLSWAIPLAQAKEDFPRLEHKSFITGHLSIDNSYQAVTFDKSKEEIAKALHVLPEQSYAFISSTTQPVEIDADFLDCLLSELKSHPGMQVRLGLHPGIANLDAYLTRILAICAKYPQVGEQFKIILPDNLLTRLKTPELTIDNDLYRHLFLRVNITGAEAAYAADRVTQAVPGALLNQAVIEGKPTYSHRGKSYLPQNYFSTSLNSFFNAKPNKVVSKEELGLDDKTAPEKYADLIMNSVKL</sequence>
<evidence type="ECO:0000313" key="1">
    <source>
        <dbReference type="EMBL" id="STX28839.1"/>
    </source>
</evidence>
<gene>
    <name evidence="1" type="ORF">NCTC13315_01373</name>
</gene>
<dbReference type="OrthoDB" id="5637630at2"/>
<name>A0A378I114_9GAMM</name>
<organism evidence="1 2">
    <name type="scientific">Legionella beliardensis</name>
    <dbReference type="NCBI Taxonomy" id="91822"/>
    <lineage>
        <taxon>Bacteria</taxon>
        <taxon>Pseudomonadati</taxon>
        <taxon>Pseudomonadota</taxon>
        <taxon>Gammaproteobacteria</taxon>
        <taxon>Legionellales</taxon>
        <taxon>Legionellaceae</taxon>
        <taxon>Legionella</taxon>
    </lineage>
</organism>
<dbReference type="EMBL" id="UGNV01000001">
    <property type="protein sequence ID" value="STX28839.1"/>
    <property type="molecule type" value="Genomic_DNA"/>
</dbReference>
<dbReference type="Proteomes" id="UP000254968">
    <property type="component" value="Unassembled WGS sequence"/>
</dbReference>
<dbReference type="AlphaFoldDB" id="A0A378I114"/>